<proteinExistence type="predicted"/>
<dbReference type="EMBL" id="HACG01009211">
    <property type="protein sequence ID" value="CEK56076.1"/>
    <property type="molecule type" value="Transcribed_RNA"/>
</dbReference>
<reference evidence="1" key="1">
    <citation type="submission" date="2014-12" db="EMBL/GenBank/DDBJ databases">
        <title>Insight into the proteome of Arion vulgaris.</title>
        <authorList>
            <person name="Aradska J."/>
            <person name="Bulat T."/>
            <person name="Smidak R."/>
            <person name="Sarate P."/>
            <person name="Gangsoo J."/>
            <person name="Sialana F."/>
            <person name="Bilban M."/>
            <person name="Lubec G."/>
        </authorList>
    </citation>
    <scope>NUCLEOTIDE SEQUENCE</scope>
    <source>
        <tissue evidence="1">Skin</tissue>
    </source>
</reference>
<protein>
    <submittedName>
        <fullName evidence="1">Uncharacterized protein</fullName>
    </submittedName>
</protein>
<name>A0A0B6YJT7_9EUPU</name>
<feature type="non-terminal residue" evidence="1">
    <location>
        <position position="1"/>
    </location>
</feature>
<dbReference type="AlphaFoldDB" id="A0A0B6YJT7"/>
<feature type="non-terminal residue" evidence="1">
    <location>
        <position position="138"/>
    </location>
</feature>
<evidence type="ECO:0000313" key="1">
    <source>
        <dbReference type="EMBL" id="CEK56076.1"/>
    </source>
</evidence>
<gene>
    <name evidence="1" type="primary">ORF26731</name>
</gene>
<organism evidence="1">
    <name type="scientific">Arion vulgaris</name>
    <dbReference type="NCBI Taxonomy" id="1028688"/>
    <lineage>
        <taxon>Eukaryota</taxon>
        <taxon>Metazoa</taxon>
        <taxon>Spiralia</taxon>
        <taxon>Lophotrochozoa</taxon>
        <taxon>Mollusca</taxon>
        <taxon>Gastropoda</taxon>
        <taxon>Heterobranchia</taxon>
        <taxon>Euthyneura</taxon>
        <taxon>Panpulmonata</taxon>
        <taxon>Eupulmonata</taxon>
        <taxon>Stylommatophora</taxon>
        <taxon>Helicina</taxon>
        <taxon>Arionoidea</taxon>
        <taxon>Arionidae</taxon>
        <taxon>Arion</taxon>
    </lineage>
</organism>
<accession>A0A0B6YJT7</accession>
<sequence>SGCLMEGSRHVSSEMQFHSLTHPGSGCALANNGYWNHDNRLNLEHSFPPTFVWPAGQQKRKAAIDLSAPASSILAKNRKNAWIQLAGHPGSFAPAGPRTIWKKRISKDNYEALAYTALSEYPQSQNIMPAFYREVEFN</sequence>